<dbReference type="PANTHER" id="PTHR35850:SF2">
    <property type="entry name" value="TYPE VI SECRETION SYSTEM CONTRACTILE SHEATH SMALL SUBUNIT"/>
    <property type="match status" value="1"/>
</dbReference>
<dbReference type="EMBL" id="BSDS01000001">
    <property type="protein sequence ID" value="GLI38319.1"/>
    <property type="molecule type" value="Genomic_DNA"/>
</dbReference>
<dbReference type="PANTHER" id="PTHR35850">
    <property type="entry name" value="CYTOPLASMIC PROTEIN-RELATED"/>
    <property type="match status" value="1"/>
</dbReference>
<evidence type="ECO:0000313" key="2">
    <source>
        <dbReference type="Proteomes" id="UP001144352"/>
    </source>
</evidence>
<comment type="caution">
    <text evidence="1">The sequence shown here is derived from an EMBL/GenBank/DDBJ whole genome shotgun (WGS) entry which is preliminary data.</text>
</comment>
<dbReference type="Pfam" id="PF05591">
    <property type="entry name" value="T6SS_VipA"/>
    <property type="match status" value="1"/>
</dbReference>
<accession>A0A9W6G0R5</accession>
<dbReference type="Proteomes" id="UP001144352">
    <property type="component" value="Unassembled WGS sequence"/>
</dbReference>
<dbReference type="InterPro" id="IPR008312">
    <property type="entry name" value="T6SS_TssB1"/>
</dbReference>
<evidence type="ECO:0000313" key="1">
    <source>
        <dbReference type="EMBL" id="GLI38319.1"/>
    </source>
</evidence>
<proteinExistence type="predicted"/>
<gene>
    <name evidence="1" type="primary">tssB</name>
    <name evidence="1" type="ORF">GHYDROH2_18200</name>
</gene>
<keyword evidence="2" id="KW-1185">Reference proteome</keyword>
<dbReference type="AlphaFoldDB" id="A0A9W6G0R5"/>
<organism evidence="1 2">
    <name type="scientific">Geobacter hydrogenophilus</name>
    <dbReference type="NCBI Taxonomy" id="40983"/>
    <lineage>
        <taxon>Bacteria</taxon>
        <taxon>Pseudomonadati</taxon>
        <taxon>Thermodesulfobacteriota</taxon>
        <taxon>Desulfuromonadia</taxon>
        <taxon>Geobacterales</taxon>
        <taxon>Geobacteraceae</taxon>
        <taxon>Geobacter</taxon>
    </lineage>
</organism>
<sequence length="162" mass="17893">MSKEASVAPKERVNIVYRPASDGAAEEVELPLKMLVMGDFTGTTDERPVEKRDPIAIDKETFNDVMKAQGITLNIAVPNRLAGSESDELPVNLKVESLRDFGPEAVVEQVPEMKRLLELREALRALKGPLSNVPDFRRKIQELITDDAARAKLLAEIGIEEG</sequence>
<dbReference type="PIRSF" id="PIRSF028301">
    <property type="entry name" value="UCP028301"/>
    <property type="match status" value="1"/>
</dbReference>
<dbReference type="RefSeq" id="WP_214187613.1">
    <property type="nucleotide sequence ID" value="NZ_BSDS01000001.1"/>
</dbReference>
<name>A0A9W6G0R5_9BACT</name>
<protein>
    <submittedName>
        <fullName evidence="1">Type VI secretion protein</fullName>
    </submittedName>
</protein>
<dbReference type="NCBIfam" id="TIGR03358">
    <property type="entry name" value="VI_chp_5"/>
    <property type="match status" value="1"/>
</dbReference>
<reference evidence="1" key="1">
    <citation type="submission" date="2022-12" db="EMBL/GenBank/DDBJ databases">
        <title>Reference genome sequencing for broad-spectrum identification of bacterial and archaeal isolates by mass spectrometry.</title>
        <authorList>
            <person name="Sekiguchi Y."/>
            <person name="Tourlousse D.M."/>
        </authorList>
    </citation>
    <scope>NUCLEOTIDE SEQUENCE</scope>
    <source>
        <strain evidence="1">H2</strain>
    </source>
</reference>